<dbReference type="SUPFAM" id="SSF54928">
    <property type="entry name" value="RNA-binding domain, RBD"/>
    <property type="match status" value="2"/>
</dbReference>
<proteinExistence type="predicted"/>
<feature type="domain" description="RRM" evidence="4">
    <location>
        <begin position="236"/>
        <end position="321"/>
    </location>
</feature>
<dbReference type="GO" id="GO:0000785">
    <property type="term" value="C:chromatin"/>
    <property type="evidence" value="ECO:0007669"/>
    <property type="project" value="TreeGrafter"/>
</dbReference>
<dbReference type="PANTHER" id="PTHR48033">
    <property type="entry name" value="RNA-BINDING (RRM/RBD/RNP MOTIFS) FAMILY PROTEIN"/>
    <property type="match status" value="1"/>
</dbReference>
<dbReference type="PROSITE" id="PS50102">
    <property type="entry name" value="RRM"/>
    <property type="match status" value="3"/>
</dbReference>
<dbReference type="Gene3D" id="3.30.70.330">
    <property type="match status" value="3"/>
</dbReference>
<organism evidence="5 6">
    <name type="scientific">Pocillopora damicornis</name>
    <name type="common">Cauliflower coral</name>
    <name type="synonym">Millepora damicornis</name>
    <dbReference type="NCBI Taxonomy" id="46731"/>
    <lineage>
        <taxon>Eukaryota</taxon>
        <taxon>Metazoa</taxon>
        <taxon>Cnidaria</taxon>
        <taxon>Anthozoa</taxon>
        <taxon>Hexacorallia</taxon>
        <taxon>Scleractinia</taxon>
        <taxon>Astrocoeniina</taxon>
        <taxon>Pocilloporidae</taxon>
        <taxon>Pocillopora</taxon>
    </lineage>
</organism>
<dbReference type="InterPro" id="IPR035979">
    <property type="entry name" value="RBD_domain_sf"/>
</dbReference>
<keyword evidence="3" id="KW-0694">RNA-binding</keyword>
<dbReference type="SMART" id="SM00360">
    <property type="entry name" value="RRM"/>
    <property type="match status" value="4"/>
</dbReference>
<feature type="domain" description="RRM" evidence="4">
    <location>
        <begin position="148"/>
        <end position="230"/>
    </location>
</feature>
<dbReference type="Proteomes" id="UP000275408">
    <property type="component" value="Unassembled WGS sequence"/>
</dbReference>
<comment type="subcellular location">
    <subcellularLocation>
        <location evidence="1">Nucleus</location>
    </subcellularLocation>
</comment>
<reference evidence="5 6" key="1">
    <citation type="journal article" date="2018" name="Sci. Rep.">
        <title>Comparative analysis of the Pocillopora damicornis genome highlights role of immune system in coral evolution.</title>
        <authorList>
            <person name="Cunning R."/>
            <person name="Bay R.A."/>
            <person name="Gillette P."/>
            <person name="Baker A.C."/>
            <person name="Traylor-Knowles N."/>
        </authorList>
    </citation>
    <scope>NUCLEOTIDE SEQUENCE [LARGE SCALE GENOMIC DNA]</scope>
    <source>
        <strain evidence="5">RSMAS</strain>
        <tissue evidence="5">Whole animal</tissue>
    </source>
</reference>
<keyword evidence="2" id="KW-0539">Nucleus</keyword>
<evidence type="ECO:0000256" key="1">
    <source>
        <dbReference type="ARBA" id="ARBA00004123"/>
    </source>
</evidence>
<dbReference type="STRING" id="46731.A0A3M6UGX9"/>
<dbReference type="PANTHER" id="PTHR48033:SF10">
    <property type="entry name" value="RNA-BINDING PROTEIN SQUID"/>
    <property type="match status" value="1"/>
</dbReference>
<dbReference type="OrthoDB" id="1875751at2759"/>
<sequence>MRVRVSLFSSSSSLRYFLRSNAVLSLNAILPSISIKEKSTKASDDEQPQTLVPQEVEFGRTVHVGNLRQSTKSDLIDYFSKYGEIEKVDLMLTKFSRLPRGFAFVTFCEKESAKKVLANSHPIVAGDNITVNPLRTEKKLPKHTNKDLVVLVTSILKTTSKKAIESHFSQFGKVKNVILAQEGKSDGELDKYYVALSSISEVKRSLEEPTQRIAEQDIDSKVMAFSEAEQVLQRSTNLFVRSLEDNVSVYSLREYFQNFGDVESVEVFLDSANVGGSLTVACVHFSKESTLDKFLEREDHVINGMRFEVLKRRSVLPWTRTNRQRISVEGLPLSIGKRDVQQFFKNVIELDIQIVFFRKDSLNGKVHCIIRCINPKDVTRILAKKYAQFQEDKLHFNPLVWSKSRPD</sequence>
<dbReference type="GO" id="GO:0010468">
    <property type="term" value="P:regulation of gene expression"/>
    <property type="evidence" value="ECO:0007669"/>
    <property type="project" value="TreeGrafter"/>
</dbReference>
<feature type="domain" description="RRM" evidence="4">
    <location>
        <begin position="60"/>
        <end position="136"/>
    </location>
</feature>
<evidence type="ECO:0000259" key="4">
    <source>
        <dbReference type="PROSITE" id="PS50102"/>
    </source>
</evidence>
<dbReference type="GO" id="GO:0005654">
    <property type="term" value="C:nucleoplasm"/>
    <property type="evidence" value="ECO:0007669"/>
    <property type="project" value="TreeGrafter"/>
</dbReference>
<protein>
    <recommendedName>
        <fullName evidence="4">RRM domain-containing protein</fullName>
    </recommendedName>
</protein>
<dbReference type="GO" id="GO:0003723">
    <property type="term" value="F:RNA binding"/>
    <property type="evidence" value="ECO:0007669"/>
    <property type="project" value="UniProtKB-UniRule"/>
</dbReference>
<dbReference type="InterPro" id="IPR000504">
    <property type="entry name" value="RRM_dom"/>
</dbReference>
<dbReference type="EMBL" id="RCHS01001556">
    <property type="protein sequence ID" value="RMX52913.1"/>
    <property type="molecule type" value="Genomic_DNA"/>
</dbReference>
<evidence type="ECO:0000313" key="5">
    <source>
        <dbReference type="EMBL" id="RMX52913.1"/>
    </source>
</evidence>
<dbReference type="AlphaFoldDB" id="A0A3M6UGX9"/>
<dbReference type="CDD" id="cd00590">
    <property type="entry name" value="RRM_SF"/>
    <property type="match status" value="1"/>
</dbReference>
<evidence type="ECO:0000256" key="2">
    <source>
        <dbReference type="ARBA" id="ARBA00023242"/>
    </source>
</evidence>
<evidence type="ECO:0000256" key="3">
    <source>
        <dbReference type="PROSITE-ProRule" id="PRU00176"/>
    </source>
</evidence>
<evidence type="ECO:0000313" key="6">
    <source>
        <dbReference type="Proteomes" id="UP000275408"/>
    </source>
</evidence>
<comment type="caution">
    <text evidence="5">The sequence shown here is derived from an EMBL/GenBank/DDBJ whole genome shotgun (WGS) entry which is preliminary data.</text>
</comment>
<dbReference type="InterPro" id="IPR012677">
    <property type="entry name" value="Nucleotide-bd_a/b_plait_sf"/>
</dbReference>
<gene>
    <name evidence="5" type="ORF">pdam_00010965</name>
</gene>
<keyword evidence="6" id="KW-1185">Reference proteome</keyword>
<dbReference type="Pfam" id="PF00076">
    <property type="entry name" value="RRM_1"/>
    <property type="match status" value="2"/>
</dbReference>
<name>A0A3M6UGX9_POCDA</name>
<accession>A0A3M6UGX9</accession>